<dbReference type="Gene3D" id="3.40.190.290">
    <property type="match status" value="1"/>
</dbReference>
<dbReference type="Pfam" id="PF03466">
    <property type="entry name" value="LysR_substrate"/>
    <property type="match status" value="1"/>
</dbReference>
<dbReference type="PANTHER" id="PTHR30126">
    <property type="entry name" value="HTH-TYPE TRANSCRIPTIONAL REGULATOR"/>
    <property type="match status" value="1"/>
</dbReference>
<accession>A0A075R0S5</accession>
<reference evidence="6 7" key="1">
    <citation type="journal article" date="2011" name="J. Bacteriol.">
        <title>Genome sequence of Brevibacillus laterosporus LMG 15441, a pathogen of invertebrates.</title>
        <authorList>
            <person name="Djukic M."/>
            <person name="Poehlein A."/>
            <person name="Thurmer A."/>
            <person name="Daniel R."/>
        </authorList>
    </citation>
    <scope>NUCLEOTIDE SEQUENCE [LARGE SCALE GENOMIC DNA]</scope>
    <source>
        <strain evidence="6 7">LMG 15441</strain>
    </source>
</reference>
<dbReference type="Proteomes" id="UP000005850">
    <property type="component" value="Chromosome"/>
</dbReference>
<dbReference type="Gene3D" id="1.10.10.10">
    <property type="entry name" value="Winged helix-like DNA-binding domain superfamily/Winged helix DNA-binding domain"/>
    <property type="match status" value="1"/>
</dbReference>
<evidence type="ECO:0000256" key="1">
    <source>
        <dbReference type="ARBA" id="ARBA00009437"/>
    </source>
</evidence>
<dbReference type="eggNOG" id="COG0583">
    <property type="taxonomic scope" value="Bacteria"/>
</dbReference>
<comment type="similarity">
    <text evidence="1">Belongs to the LysR transcriptional regulatory family.</text>
</comment>
<evidence type="ECO:0000313" key="7">
    <source>
        <dbReference type="Proteomes" id="UP000005850"/>
    </source>
</evidence>
<dbReference type="InterPro" id="IPR000847">
    <property type="entry name" value="LysR_HTH_N"/>
</dbReference>
<dbReference type="GO" id="GO:0003700">
    <property type="term" value="F:DNA-binding transcription factor activity"/>
    <property type="evidence" value="ECO:0007669"/>
    <property type="project" value="InterPro"/>
</dbReference>
<evidence type="ECO:0000256" key="3">
    <source>
        <dbReference type="ARBA" id="ARBA00023125"/>
    </source>
</evidence>
<keyword evidence="4" id="KW-0804">Transcription</keyword>
<dbReference type="HOGENOM" id="CLU_039613_6_1_9"/>
<dbReference type="CDD" id="cd05466">
    <property type="entry name" value="PBP2_LTTR_substrate"/>
    <property type="match status" value="1"/>
</dbReference>
<name>A0A075R0S5_BRELA</name>
<gene>
    <name evidence="6" type="primary">cysL_1</name>
    <name evidence="6" type="ORF">BRLA_c003820</name>
</gene>
<feature type="domain" description="HTH lysR-type" evidence="5">
    <location>
        <begin position="1"/>
        <end position="58"/>
    </location>
</feature>
<dbReference type="SUPFAM" id="SSF53850">
    <property type="entry name" value="Periplasmic binding protein-like II"/>
    <property type="match status" value="1"/>
</dbReference>
<evidence type="ECO:0000256" key="4">
    <source>
        <dbReference type="ARBA" id="ARBA00023163"/>
    </source>
</evidence>
<protein>
    <submittedName>
        <fullName evidence="6">Transcriptional regulator CysL</fullName>
    </submittedName>
</protein>
<keyword evidence="2" id="KW-0805">Transcription regulation</keyword>
<evidence type="ECO:0000313" key="6">
    <source>
        <dbReference type="EMBL" id="AIG24763.1"/>
    </source>
</evidence>
<dbReference type="Pfam" id="PF00126">
    <property type="entry name" value="HTH_1"/>
    <property type="match status" value="1"/>
</dbReference>
<dbReference type="GO" id="GO:0000976">
    <property type="term" value="F:transcription cis-regulatory region binding"/>
    <property type="evidence" value="ECO:0007669"/>
    <property type="project" value="TreeGrafter"/>
</dbReference>
<keyword evidence="3" id="KW-0238">DNA-binding</keyword>
<sequence>MDIKLLQTFEVAASCENFHQTAETLYIAQPTVTQHIRQLEKELDVALFERVGKRVRLTAAGKRFLSHAKLILSQWHTGVEEMVTWKQGYKEILRIAVSPIIARTSLPSLIHRYTKEHPEVDITIKVADSIDIGLLVQSGQAHLGLSRMIPSEGQLSAYLMQTDPIVFAVPHYGGDMDAPLPDWEQELITKRLLTHNHPVYWEPLLTSLRQRGFAIRTMGVTHVDVTKRFIEEGLGISFLPRSAILRELFENRFMELPTPGLELPKVASYVILPNNNLITSGQRFVDILATLYAPLPKVT</sequence>
<dbReference type="InterPro" id="IPR036388">
    <property type="entry name" value="WH-like_DNA-bd_sf"/>
</dbReference>
<dbReference type="EMBL" id="CP007806">
    <property type="protein sequence ID" value="AIG24763.1"/>
    <property type="molecule type" value="Genomic_DNA"/>
</dbReference>
<dbReference type="STRING" id="1042163.BRLA_c003820"/>
<keyword evidence="7" id="KW-1185">Reference proteome</keyword>
<dbReference type="PRINTS" id="PR00039">
    <property type="entry name" value="HTHLYSR"/>
</dbReference>
<dbReference type="PROSITE" id="PS50931">
    <property type="entry name" value="HTH_LYSR"/>
    <property type="match status" value="1"/>
</dbReference>
<dbReference type="PANTHER" id="PTHR30126:SF64">
    <property type="entry name" value="HTH-TYPE TRANSCRIPTIONAL REGULATOR CITR"/>
    <property type="match status" value="1"/>
</dbReference>
<dbReference type="FunFam" id="1.10.10.10:FF:000001">
    <property type="entry name" value="LysR family transcriptional regulator"/>
    <property type="match status" value="1"/>
</dbReference>
<dbReference type="AlphaFoldDB" id="A0A075R0S5"/>
<evidence type="ECO:0000256" key="2">
    <source>
        <dbReference type="ARBA" id="ARBA00023015"/>
    </source>
</evidence>
<dbReference type="InterPro" id="IPR005119">
    <property type="entry name" value="LysR_subst-bd"/>
</dbReference>
<dbReference type="SUPFAM" id="SSF46785">
    <property type="entry name" value="Winged helix' DNA-binding domain"/>
    <property type="match status" value="1"/>
</dbReference>
<organism evidence="6 7">
    <name type="scientific">Brevibacillus laterosporus LMG 15441</name>
    <dbReference type="NCBI Taxonomy" id="1042163"/>
    <lineage>
        <taxon>Bacteria</taxon>
        <taxon>Bacillati</taxon>
        <taxon>Bacillota</taxon>
        <taxon>Bacilli</taxon>
        <taxon>Bacillales</taxon>
        <taxon>Paenibacillaceae</taxon>
        <taxon>Brevibacillus</taxon>
    </lineage>
</organism>
<proteinExistence type="inferred from homology"/>
<evidence type="ECO:0000259" key="5">
    <source>
        <dbReference type="PROSITE" id="PS50931"/>
    </source>
</evidence>
<dbReference type="RefSeq" id="WP_003333585.1">
    <property type="nucleotide sequence ID" value="NZ_CP007806.1"/>
</dbReference>
<dbReference type="KEGG" id="blr:BRLA_c003820"/>
<dbReference type="InterPro" id="IPR036390">
    <property type="entry name" value="WH_DNA-bd_sf"/>
</dbReference>